<organism evidence="15 16">
    <name type="scientific">Geodia barretti</name>
    <name type="common">Barrett's horny sponge</name>
    <dbReference type="NCBI Taxonomy" id="519541"/>
    <lineage>
        <taxon>Eukaryota</taxon>
        <taxon>Metazoa</taxon>
        <taxon>Porifera</taxon>
        <taxon>Demospongiae</taxon>
        <taxon>Heteroscleromorpha</taxon>
        <taxon>Tetractinellida</taxon>
        <taxon>Astrophorina</taxon>
        <taxon>Geodiidae</taxon>
        <taxon>Geodia</taxon>
    </lineage>
</organism>
<dbReference type="PROSITE" id="PS00169">
    <property type="entry name" value="D_ALA_DEHYDRATASE"/>
    <property type="match status" value="1"/>
</dbReference>
<evidence type="ECO:0000256" key="10">
    <source>
        <dbReference type="ARBA" id="ARBA00047651"/>
    </source>
</evidence>
<dbReference type="FunFam" id="3.20.20.70:FF:000019">
    <property type="entry name" value="Delta-aminolevulinic acid dehydratase"/>
    <property type="match status" value="1"/>
</dbReference>
<dbReference type="Gene3D" id="3.20.20.70">
    <property type="entry name" value="Aldolase class I"/>
    <property type="match status" value="1"/>
</dbReference>
<evidence type="ECO:0000256" key="3">
    <source>
        <dbReference type="ARBA" id="ARBA00012053"/>
    </source>
</evidence>
<dbReference type="NCBIfam" id="NF006762">
    <property type="entry name" value="PRK09283.1"/>
    <property type="match status" value="1"/>
</dbReference>
<feature type="binding site" evidence="12">
    <location>
        <position position="278"/>
    </location>
    <ligand>
        <name>5-aminolevulinate</name>
        <dbReference type="ChEBI" id="CHEBI:356416"/>
        <label>2</label>
    </ligand>
</feature>
<sequence>MTGYNAYPETRLRRLRGTDPLRNLARETRLSPKEFIYPMFVMHGHGVREPIEPMPGCHQVSLDVMSDEAGEAAELGIGGVLLFGLPAEKDPLGTEGYDPEGIVQEAVRTIKRDHPDMLVSTDVCMCEYTDHGHCGVIDNGKIDNDQTLELLARTALTHVQAGADLPAPSAMMDGQVWAIRQALNAEGYDDTPIMGYAAKFASGFYGPFRVAAGSSPQFGDRKSYQMDPANSRMAMREIESDIAEGADIVMVKPAMAYMDVIREARERFNHPLAAYNVSGEYSMVKAAAQQGWIDERPVTTELLTGIKRAGADIIISYFAKDVARWLQE</sequence>
<dbReference type="GO" id="GO:0006783">
    <property type="term" value="P:heme biosynthetic process"/>
    <property type="evidence" value="ECO:0007669"/>
    <property type="project" value="UniProtKB-KW"/>
</dbReference>
<dbReference type="Proteomes" id="UP001174909">
    <property type="component" value="Unassembled WGS sequence"/>
</dbReference>
<comment type="catalytic activity">
    <reaction evidence="10 13">
        <text>2 5-aminolevulinate = porphobilinogen + 2 H2O + H(+)</text>
        <dbReference type="Rhea" id="RHEA:24064"/>
        <dbReference type="ChEBI" id="CHEBI:15377"/>
        <dbReference type="ChEBI" id="CHEBI:15378"/>
        <dbReference type="ChEBI" id="CHEBI:58126"/>
        <dbReference type="ChEBI" id="CHEBI:356416"/>
        <dbReference type="EC" id="4.2.1.24"/>
    </reaction>
</comment>
<dbReference type="InterPro" id="IPR001731">
    <property type="entry name" value="ALAD"/>
</dbReference>
<dbReference type="InterPro" id="IPR030656">
    <property type="entry name" value="ALAD_AS"/>
</dbReference>
<protein>
    <recommendedName>
        <fullName evidence="4 13">Delta-aminolevulinic acid dehydratase</fullName>
        <ecNumber evidence="3 13">4.2.1.24</ecNumber>
    </recommendedName>
</protein>
<reference evidence="15" key="1">
    <citation type="submission" date="2023-03" db="EMBL/GenBank/DDBJ databases">
        <authorList>
            <person name="Steffen K."/>
            <person name="Cardenas P."/>
        </authorList>
    </citation>
    <scope>NUCLEOTIDE SEQUENCE</scope>
</reference>
<proteinExistence type="inferred from homology"/>
<evidence type="ECO:0000313" key="15">
    <source>
        <dbReference type="EMBL" id="CAI8047477.1"/>
    </source>
</evidence>
<keyword evidence="5" id="KW-0350">Heme biosynthesis</keyword>
<evidence type="ECO:0000256" key="11">
    <source>
        <dbReference type="PIRSR" id="PIRSR001415-1"/>
    </source>
</evidence>
<comment type="similarity">
    <text evidence="2 14">Belongs to the ALAD family.</text>
</comment>
<dbReference type="GO" id="GO:0005829">
    <property type="term" value="C:cytosol"/>
    <property type="evidence" value="ECO:0007669"/>
    <property type="project" value="TreeGrafter"/>
</dbReference>
<comment type="subunit">
    <text evidence="9">Homooctamer; active form. Homohexamer; low activity form.</text>
</comment>
<keyword evidence="7 13" id="KW-0627">Porphyrin biosynthesis</keyword>
<feature type="active site" description="Schiff-base intermediate with substrate" evidence="11">
    <location>
        <position position="199"/>
    </location>
</feature>
<feature type="binding site" evidence="12">
    <location>
        <position position="317"/>
    </location>
    <ligand>
        <name>5-aminolevulinate</name>
        <dbReference type="ChEBI" id="CHEBI:356416"/>
        <label>2</label>
    </ligand>
</feature>
<accession>A0AA35TGD2</accession>
<name>A0AA35TGD2_GEOBA</name>
<dbReference type="SUPFAM" id="SSF51569">
    <property type="entry name" value="Aldolase"/>
    <property type="match status" value="1"/>
</dbReference>
<keyword evidence="16" id="KW-1185">Reference proteome</keyword>
<evidence type="ECO:0000256" key="1">
    <source>
        <dbReference type="ARBA" id="ARBA00004694"/>
    </source>
</evidence>
<dbReference type="GO" id="GO:0004655">
    <property type="term" value="F:porphobilinogen synthase activity"/>
    <property type="evidence" value="ECO:0007669"/>
    <property type="project" value="UniProtKB-EC"/>
</dbReference>
<dbReference type="PANTHER" id="PTHR11458:SF0">
    <property type="entry name" value="DELTA-AMINOLEVULINIC ACID DEHYDRATASE"/>
    <property type="match status" value="1"/>
</dbReference>
<dbReference type="PIRSF" id="PIRSF001415">
    <property type="entry name" value="Porphbilin_synth"/>
    <property type="match status" value="1"/>
</dbReference>
<dbReference type="AlphaFoldDB" id="A0AA35TGD2"/>
<dbReference type="CDD" id="cd00384">
    <property type="entry name" value="ALAD_PBGS"/>
    <property type="match status" value="1"/>
</dbReference>
<dbReference type="InterPro" id="IPR013785">
    <property type="entry name" value="Aldolase_TIM"/>
</dbReference>
<dbReference type="GO" id="GO:0008270">
    <property type="term" value="F:zinc ion binding"/>
    <property type="evidence" value="ECO:0007669"/>
    <property type="project" value="TreeGrafter"/>
</dbReference>
<evidence type="ECO:0000256" key="12">
    <source>
        <dbReference type="PIRSR" id="PIRSR001415-2"/>
    </source>
</evidence>
<evidence type="ECO:0000256" key="5">
    <source>
        <dbReference type="ARBA" id="ARBA00023133"/>
    </source>
</evidence>
<dbReference type="EC" id="4.2.1.24" evidence="3 13"/>
<evidence type="ECO:0000313" key="16">
    <source>
        <dbReference type="Proteomes" id="UP001174909"/>
    </source>
</evidence>
<evidence type="ECO:0000256" key="4">
    <source>
        <dbReference type="ARBA" id="ARBA00020771"/>
    </source>
</evidence>
<dbReference type="SMART" id="SM01004">
    <property type="entry name" value="ALAD"/>
    <property type="match status" value="1"/>
</dbReference>
<evidence type="ECO:0000256" key="9">
    <source>
        <dbReference type="ARBA" id="ARBA00025861"/>
    </source>
</evidence>
<dbReference type="PRINTS" id="PR00144">
    <property type="entry name" value="DALDHYDRTASE"/>
</dbReference>
<evidence type="ECO:0000256" key="14">
    <source>
        <dbReference type="RuleBase" id="RU004161"/>
    </source>
</evidence>
<feature type="active site" description="Schiff-base intermediate with substrate" evidence="11">
    <location>
        <position position="252"/>
    </location>
</feature>
<gene>
    <name evidence="15" type="ORF">GBAR_LOCUS26239</name>
</gene>
<feature type="binding site" evidence="12">
    <location>
        <position position="209"/>
    </location>
    <ligand>
        <name>5-aminolevulinate</name>
        <dbReference type="ChEBI" id="CHEBI:356416"/>
        <label>1</label>
    </ligand>
</feature>
<comment type="caution">
    <text evidence="15">The sequence shown here is derived from an EMBL/GenBank/DDBJ whole genome shotgun (WGS) entry which is preliminary data.</text>
</comment>
<evidence type="ECO:0000256" key="2">
    <source>
        <dbReference type="ARBA" id="ARBA00008055"/>
    </source>
</evidence>
<evidence type="ECO:0000256" key="13">
    <source>
        <dbReference type="RuleBase" id="RU000515"/>
    </source>
</evidence>
<dbReference type="PANTHER" id="PTHR11458">
    <property type="entry name" value="DELTA-AMINOLEVULINIC ACID DEHYDRATASE"/>
    <property type="match status" value="1"/>
</dbReference>
<dbReference type="Pfam" id="PF00490">
    <property type="entry name" value="ALAD"/>
    <property type="match status" value="1"/>
</dbReference>
<keyword evidence="6 13" id="KW-0456">Lyase</keyword>
<comment type="function">
    <text evidence="8">Catalyzes an early step in the biosynthesis of tetrapyrroles. Binds two molecules of 5-aminolevulinate per subunit, each at a distinct site, and catalyzes their condensation to form porphobilinogen.</text>
</comment>
<evidence type="ECO:0000256" key="6">
    <source>
        <dbReference type="ARBA" id="ARBA00023239"/>
    </source>
</evidence>
<comment type="pathway">
    <text evidence="1">Porphyrin-containing compound metabolism; protoporphyrin-IX biosynthesis; coproporphyrinogen-III from 5-aminolevulinate: step 1/4.</text>
</comment>
<evidence type="ECO:0000256" key="8">
    <source>
        <dbReference type="ARBA" id="ARBA00025628"/>
    </source>
</evidence>
<dbReference type="EMBL" id="CASHTH010003643">
    <property type="protein sequence ID" value="CAI8047477.1"/>
    <property type="molecule type" value="Genomic_DNA"/>
</dbReference>
<feature type="binding site" evidence="12">
    <location>
        <position position="221"/>
    </location>
    <ligand>
        <name>5-aminolevulinate</name>
        <dbReference type="ChEBI" id="CHEBI:356416"/>
        <label>1</label>
    </ligand>
</feature>
<evidence type="ECO:0000256" key="7">
    <source>
        <dbReference type="ARBA" id="ARBA00023244"/>
    </source>
</evidence>